<comment type="caution">
    <text evidence="1">The sequence shown here is derived from an EMBL/GenBank/DDBJ whole genome shotgun (WGS) entry which is preliminary data.</text>
</comment>
<dbReference type="EMBL" id="SMOL01000695">
    <property type="protein sequence ID" value="KAB2602861.1"/>
    <property type="molecule type" value="Genomic_DNA"/>
</dbReference>
<accession>A0A5N5FMG7</accession>
<evidence type="ECO:0000313" key="1">
    <source>
        <dbReference type="EMBL" id="KAB2602861.1"/>
    </source>
</evidence>
<reference evidence="1 2" key="3">
    <citation type="submission" date="2019-11" db="EMBL/GenBank/DDBJ databases">
        <title>A de novo genome assembly of a pear dwarfing rootstock.</title>
        <authorList>
            <person name="Wang F."/>
            <person name="Wang J."/>
            <person name="Li S."/>
            <person name="Zhang Y."/>
            <person name="Fang M."/>
            <person name="Ma L."/>
            <person name="Zhao Y."/>
            <person name="Jiang S."/>
        </authorList>
    </citation>
    <scope>NUCLEOTIDE SEQUENCE [LARGE SCALE GENOMIC DNA]</scope>
    <source>
        <strain evidence="1">S2</strain>
        <tissue evidence="1">Leaf</tissue>
    </source>
</reference>
<evidence type="ECO:0000313" key="2">
    <source>
        <dbReference type="Proteomes" id="UP000327157"/>
    </source>
</evidence>
<dbReference type="AlphaFoldDB" id="A0A5N5FMG7"/>
<gene>
    <name evidence="1" type="ORF">D8674_003866</name>
</gene>
<sequence>MSKFPHETKGFKAEFHEWYNMERPPLPGSFVDSETSLKSIDQVRGRLEYEMGIAEKEHVDLNGKANKALYRASKQKTKADTFGEMIIFLNFELF</sequence>
<organism evidence="1 2">
    <name type="scientific">Pyrus ussuriensis x Pyrus communis</name>
    <dbReference type="NCBI Taxonomy" id="2448454"/>
    <lineage>
        <taxon>Eukaryota</taxon>
        <taxon>Viridiplantae</taxon>
        <taxon>Streptophyta</taxon>
        <taxon>Embryophyta</taxon>
        <taxon>Tracheophyta</taxon>
        <taxon>Spermatophyta</taxon>
        <taxon>Magnoliopsida</taxon>
        <taxon>eudicotyledons</taxon>
        <taxon>Gunneridae</taxon>
        <taxon>Pentapetalae</taxon>
        <taxon>rosids</taxon>
        <taxon>fabids</taxon>
        <taxon>Rosales</taxon>
        <taxon>Rosaceae</taxon>
        <taxon>Amygdaloideae</taxon>
        <taxon>Maleae</taxon>
        <taxon>Pyrus</taxon>
    </lineage>
</organism>
<dbReference type="Proteomes" id="UP000327157">
    <property type="component" value="Chromosome 10"/>
</dbReference>
<name>A0A5N5FMG7_9ROSA</name>
<protein>
    <submittedName>
        <fullName evidence="1">Ion channel POLLUX-like 2</fullName>
    </submittedName>
</protein>
<keyword evidence="2" id="KW-1185">Reference proteome</keyword>
<proteinExistence type="predicted"/>
<reference evidence="1 2" key="1">
    <citation type="submission" date="2019-09" db="EMBL/GenBank/DDBJ databases">
        <authorList>
            <person name="Ou C."/>
        </authorList>
    </citation>
    <scope>NUCLEOTIDE SEQUENCE [LARGE SCALE GENOMIC DNA]</scope>
    <source>
        <strain evidence="1">S2</strain>
        <tissue evidence="1">Leaf</tissue>
    </source>
</reference>
<reference evidence="2" key="2">
    <citation type="submission" date="2019-10" db="EMBL/GenBank/DDBJ databases">
        <title>A de novo genome assembly of a pear dwarfing rootstock.</title>
        <authorList>
            <person name="Wang F."/>
            <person name="Wang J."/>
            <person name="Li S."/>
            <person name="Zhang Y."/>
            <person name="Fang M."/>
            <person name="Ma L."/>
            <person name="Zhao Y."/>
            <person name="Jiang S."/>
        </authorList>
    </citation>
    <scope>NUCLEOTIDE SEQUENCE [LARGE SCALE GENOMIC DNA]</scope>
</reference>